<dbReference type="EMBL" id="UINC01040886">
    <property type="protein sequence ID" value="SVB41385.1"/>
    <property type="molecule type" value="Genomic_DNA"/>
</dbReference>
<proteinExistence type="predicted"/>
<sequence>MQNLTPKPQLKLFQLQLSLTQVCLAENVKMHHL</sequence>
<protein>
    <submittedName>
        <fullName evidence="1">Uncharacterized protein</fullName>
    </submittedName>
</protein>
<evidence type="ECO:0000313" key="1">
    <source>
        <dbReference type="EMBL" id="SVB41385.1"/>
    </source>
</evidence>
<accession>A0A382DT10</accession>
<reference evidence="1" key="1">
    <citation type="submission" date="2018-05" db="EMBL/GenBank/DDBJ databases">
        <authorList>
            <person name="Lanie J.A."/>
            <person name="Ng W.-L."/>
            <person name="Kazmierczak K.M."/>
            <person name="Andrzejewski T.M."/>
            <person name="Davidsen T.M."/>
            <person name="Wayne K.J."/>
            <person name="Tettelin H."/>
            <person name="Glass J.I."/>
            <person name="Rusch D."/>
            <person name="Podicherti R."/>
            <person name="Tsui H.-C.T."/>
            <person name="Winkler M.E."/>
        </authorList>
    </citation>
    <scope>NUCLEOTIDE SEQUENCE</scope>
</reference>
<dbReference type="AlphaFoldDB" id="A0A382DT10"/>
<organism evidence="1">
    <name type="scientific">marine metagenome</name>
    <dbReference type="NCBI Taxonomy" id="408172"/>
    <lineage>
        <taxon>unclassified sequences</taxon>
        <taxon>metagenomes</taxon>
        <taxon>ecological metagenomes</taxon>
    </lineage>
</organism>
<name>A0A382DT10_9ZZZZ</name>
<gene>
    <name evidence="1" type="ORF">METZ01_LOCUS194239</name>
</gene>